<keyword evidence="1" id="KW-1133">Transmembrane helix</keyword>
<sequence>MLVDVKRTTFGRRLIKTRTGLIGLGPGFAEVGDSVCVLFGGHVLYVLRKRDQLYRHKFVGECYIHGMMDGDALNSSNPRREFVIA</sequence>
<accession>A0A0C3H7J3</accession>
<dbReference type="InterPro" id="IPR052895">
    <property type="entry name" value="HetReg/Transcr_Mod"/>
</dbReference>
<feature type="transmembrane region" description="Helical" evidence="1">
    <location>
        <begin position="20"/>
        <end position="47"/>
    </location>
</feature>
<reference evidence="3" key="2">
    <citation type="submission" date="2015-01" db="EMBL/GenBank/DDBJ databases">
        <title>Evolutionary Origins and Diversification of the Mycorrhizal Mutualists.</title>
        <authorList>
            <consortium name="DOE Joint Genome Institute"/>
            <consortium name="Mycorrhizal Genomics Consortium"/>
            <person name="Kohler A."/>
            <person name="Kuo A."/>
            <person name="Nagy L.G."/>
            <person name="Floudas D."/>
            <person name="Copeland A."/>
            <person name="Barry K.W."/>
            <person name="Cichocki N."/>
            <person name="Veneault-Fourrey C."/>
            <person name="LaButti K."/>
            <person name="Lindquist E.A."/>
            <person name="Lipzen A."/>
            <person name="Lundell T."/>
            <person name="Morin E."/>
            <person name="Murat C."/>
            <person name="Riley R."/>
            <person name="Ohm R."/>
            <person name="Sun H."/>
            <person name="Tunlid A."/>
            <person name="Henrissat B."/>
            <person name="Grigoriev I.V."/>
            <person name="Hibbett D.S."/>
            <person name="Martin F."/>
        </authorList>
    </citation>
    <scope>NUCLEOTIDE SEQUENCE [LARGE SCALE GENOMIC DNA]</scope>
    <source>
        <strain evidence="3">Zn</strain>
    </source>
</reference>
<name>A0A0C3H7J3_OIDMZ</name>
<evidence type="ECO:0000313" key="2">
    <source>
        <dbReference type="EMBL" id="KIM99219.1"/>
    </source>
</evidence>
<dbReference type="PANTHER" id="PTHR24148">
    <property type="entry name" value="ANKYRIN REPEAT DOMAIN-CONTAINING PROTEIN 39 HOMOLOG-RELATED"/>
    <property type="match status" value="1"/>
</dbReference>
<dbReference type="AlphaFoldDB" id="A0A0C3H7J3"/>
<dbReference type="Pfam" id="PF26639">
    <property type="entry name" value="Het-6_barrel"/>
    <property type="match status" value="1"/>
</dbReference>
<proteinExistence type="predicted"/>
<keyword evidence="1" id="KW-0812">Transmembrane</keyword>
<evidence type="ECO:0000256" key="1">
    <source>
        <dbReference type="SAM" id="Phobius"/>
    </source>
</evidence>
<organism evidence="2 3">
    <name type="scientific">Oidiodendron maius (strain Zn)</name>
    <dbReference type="NCBI Taxonomy" id="913774"/>
    <lineage>
        <taxon>Eukaryota</taxon>
        <taxon>Fungi</taxon>
        <taxon>Dikarya</taxon>
        <taxon>Ascomycota</taxon>
        <taxon>Pezizomycotina</taxon>
        <taxon>Leotiomycetes</taxon>
        <taxon>Leotiomycetes incertae sedis</taxon>
        <taxon>Myxotrichaceae</taxon>
        <taxon>Oidiodendron</taxon>
    </lineage>
</organism>
<dbReference type="Proteomes" id="UP000054321">
    <property type="component" value="Unassembled WGS sequence"/>
</dbReference>
<dbReference type="InParanoid" id="A0A0C3H7J3"/>
<keyword evidence="3" id="KW-1185">Reference proteome</keyword>
<dbReference type="OrthoDB" id="5430496at2759"/>
<dbReference type="HOGENOM" id="CLU_192402_0_0_1"/>
<dbReference type="PANTHER" id="PTHR24148:SF64">
    <property type="entry name" value="HETEROKARYON INCOMPATIBILITY DOMAIN-CONTAINING PROTEIN"/>
    <property type="match status" value="1"/>
</dbReference>
<protein>
    <submittedName>
        <fullName evidence="2">Uncharacterized protein</fullName>
    </submittedName>
</protein>
<reference evidence="2 3" key="1">
    <citation type="submission" date="2014-04" db="EMBL/GenBank/DDBJ databases">
        <authorList>
            <consortium name="DOE Joint Genome Institute"/>
            <person name="Kuo A."/>
            <person name="Martino E."/>
            <person name="Perotto S."/>
            <person name="Kohler A."/>
            <person name="Nagy L.G."/>
            <person name="Floudas D."/>
            <person name="Copeland A."/>
            <person name="Barry K.W."/>
            <person name="Cichocki N."/>
            <person name="Veneault-Fourrey C."/>
            <person name="LaButti K."/>
            <person name="Lindquist E.A."/>
            <person name="Lipzen A."/>
            <person name="Lundell T."/>
            <person name="Morin E."/>
            <person name="Murat C."/>
            <person name="Sun H."/>
            <person name="Tunlid A."/>
            <person name="Henrissat B."/>
            <person name="Grigoriev I.V."/>
            <person name="Hibbett D.S."/>
            <person name="Martin F."/>
            <person name="Nordberg H.P."/>
            <person name="Cantor M.N."/>
            <person name="Hua S.X."/>
        </authorList>
    </citation>
    <scope>NUCLEOTIDE SEQUENCE [LARGE SCALE GENOMIC DNA]</scope>
    <source>
        <strain evidence="2 3">Zn</strain>
    </source>
</reference>
<evidence type="ECO:0000313" key="3">
    <source>
        <dbReference type="Proteomes" id="UP000054321"/>
    </source>
</evidence>
<keyword evidence="1" id="KW-0472">Membrane</keyword>
<gene>
    <name evidence="2" type="ORF">OIDMADRAFT_20001</name>
</gene>
<dbReference type="EMBL" id="KN832879">
    <property type="protein sequence ID" value="KIM99219.1"/>
    <property type="molecule type" value="Genomic_DNA"/>
</dbReference>
<dbReference type="STRING" id="913774.A0A0C3H7J3"/>